<accession>A0A2J6RN37</accession>
<dbReference type="AlphaFoldDB" id="A0A2J6RN37"/>
<evidence type="ECO:0000256" key="1">
    <source>
        <dbReference type="ARBA" id="ARBA00004123"/>
    </source>
</evidence>
<dbReference type="InterPro" id="IPR059164">
    <property type="entry name" value="HAT_PRP39_C"/>
</dbReference>
<dbReference type="GO" id="GO:0071004">
    <property type="term" value="C:U2-type prespliceosome"/>
    <property type="evidence" value="ECO:0007669"/>
    <property type="project" value="TreeGrafter"/>
</dbReference>
<evidence type="ECO:0000256" key="5">
    <source>
        <dbReference type="ARBA" id="ARBA00023242"/>
    </source>
</evidence>
<evidence type="ECO:0000313" key="8">
    <source>
        <dbReference type="EMBL" id="PMD39918.1"/>
    </source>
</evidence>
<dbReference type="SMART" id="SM00386">
    <property type="entry name" value="HAT"/>
    <property type="match status" value="8"/>
</dbReference>
<dbReference type="Gene3D" id="1.25.40.10">
    <property type="entry name" value="Tetratricopeptide repeat domain"/>
    <property type="match status" value="2"/>
</dbReference>
<keyword evidence="9" id="KW-1185">Reference proteome</keyword>
<evidence type="ECO:0000256" key="2">
    <source>
        <dbReference type="ARBA" id="ARBA00022664"/>
    </source>
</evidence>
<reference evidence="8 9" key="1">
    <citation type="submission" date="2016-04" db="EMBL/GenBank/DDBJ databases">
        <title>A degradative enzymes factory behind the ericoid mycorrhizal symbiosis.</title>
        <authorList>
            <consortium name="DOE Joint Genome Institute"/>
            <person name="Martino E."/>
            <person name="Morin E."/>
            <person name="Grelet G."/>
            <person name="Kuo A."/>
            <person name="Kohler A."/>
            <person name="Daghino S."/>
            <person name="Barry K."/>
            <person name="Choi C."/>
            <person name="Cichocki N."/>
            <person name="Clum A."/>
            <person name="Copeland A."/>
            <person name="Hainaut M."/>
            <person name="Haridas S."/>
            <person name="Labutti K."/>
            <person name="Lindquist E."/>
            <person name="Lipzen A."/>
            <person name="Khouja H.-R."/>
            <person name="Murat C."/>
            <person name="Ohm R."/>
            <person name="Olson A."/>
            <person name="Spatafora J."/>
            <person name="Veneault-Fourrey C."/>
            <person name="Henrissat B."/>
            <person name="Grigoriev I."/>
            <person name="Martin F."/>
            <person name="Perotto S."/>
        </authorList>
    </citation>
    <scope>NUCLEOTIDE SEQUENCE [LARGE SCALE GENOMIC DNA]</scope>
    <source>
        <strain evidence="8 9">F</strain>
    </source>
</reference>
<evidence type="ECO:0000256" key="7">
    <source>
        <dbReference type="SAM" id="MobiDB-lite"/>
    </source>
</evidence>
<dbReference type="GO" id="GO:0000395">
    <property type="term" value="P:mRNA 5'-splice site recognition"/>
    <property type="evidence" value="ECO:0007669"/>
    <property type="project" value="TreeGrafter"/>
</dbReference>
<dbReference type="STRING" id="1149755.A0A2J6RN37"/>
<name>A0A2J6RN37_HYAVF</name>
<dbReference type="FunFam" id="1.25.40.10:FF:000064">
    <property type="entry name" value="Putative pre-mrna-processing factor 39"/>
    <property type="match status" value="1"/>
</dbReference>
<dbReference type="PANTHER" id="PTHR17204:SF5">
    <property type="entry name" value="PRE-MRNA-PROCESSING FACTOR 39"/>
    <property type="match status" value="1"/>
</dbReference>
<dbReference type="GO" id="GO:0030627">
    <property type="term" value="F:pre-mRNA 5'-splice site binding"/>
    <property type="evidence" value="ECO:0007669"/>
    <property type="project" value="TreeGrafter"/>
</dbReference>
<gene>
    <name evidence="8" type="ORF">L207DRAFT_460700</name>
</gene>
<dbReference type="Pfam" id="PF23241">
    <property type="entry name" value="HAT_PRP39_C"/>
    <property type="match status" value="1"/>
</dbReference>
<dbReference type="GO" id="GO:0000243">
    <property type="term" value="C:commitment complex"/>
    <property type="evidence" value="ECO:0007669"/>
    <property type="project" value="TreeGrafter"/>
</dbReference>
<protein>
    <recommendedName>
        <fullName evidence="10">Pre-mRNA-processing factor 39</fullName>
    </recommendedName>
</protein>
<dbReference type="EMBL" id="KZ613946">
    <property type="protein sequence ID" value="PMD39918.1"/>
    <property type="molecule type" value="Genomic_DNA"/>
</dbReference>
<keyword evidence="2" id="KW-0507">mRNA processing</keyword>
<dbReference type="InterPro" id="IPR011990">
    <property type="entry name" value="TPR-like_helical_dom_sf"/>
</dbReference>
<evidence type="ECO:0000256" key="6">
    <source>
        <dbReference type="ARBA" id="ARBA00038019"/>
    </source>
</evidence>
<comment type="subcellular location">
    <subcellularLocation>
        <location evidence="1">Nucleus</location>
    </subcellularLocation>
</comment>
<comment type="similarity">
    <text evidence="6">Belongs to the PRP39 family.</text>
</comment>
<evidence type="ECO:0000256" key="4">
    <source>
        <dbReference type="ARBA" id="ARBA00023187"/>
    </source>
</evidence>
<keyword evidence="4" id="KW-0508">mRNA splicing</keyword>
<dbReference type="InterPro" id="IPR003107">
    <property type="entry name" value="HAT"/>
</dbReference>
<feature type="region of interest" description="Disordered" evidence="7">
    <location>
        <begin position="538"/>
        <end position="565"/>
    </location>
</feature>
<sequence>MSDFNYGGTDEESAEIKKLKAEVLEDSDNFENWEKLVRAAETLEGGLNRNSSPQAIATTRDAYDRFLAQFPLLFGYWKKYADLEFSIAGTEAAEMVFERGVASITTSVDLWTDYCSFKVETSHDPDVIRELFERGATSVGLDFLAHPFWDKYLEFEDRLESHDRIFAILSRVVKIPMHQYARYFERFRQLAHARPLAELVPEETLAQFRTEVEAESAGYQMGAKAELEIEREVRTKIDNFHLETFTRTQTETTKRWTYESEIKRPYFHVTELDHPQLANWRKYLDFEEAEGDYTRAVFLYERCLVTCAFYDEFWFRYVRWMSGQEGKQEEVRNIYQRASCFYVPICRPGIRMQWAYFEEMSGRADVARGIHQAILSVMPGHVEAVISWANLERRQNGLEAAIEVYKSQIDDPAVDLFAKAAFVVEWAILLWKIQGSVSEARQVFQKNQQWYLQSRHFWVKYLEFEIAQPTSTDKEAEHYKRIKQVHDDMIKKSRMSLSTKKELSSYFLTYLQQRGTKDAMKEFLQVDRELNGPVSVQPEHLKAHTPSGRASSKALENGHAAGEVDEATLRKGEVKYSNYYEGPRDAIPNAQGLVAFM</sequence>
<dbReference type="SUPFAM" id="SSF48452">
    <property type="entry name" value="TPR-like"/>
    <property type="match status" value="1"/>
</dbReference>
<organism evidence="8 9">
    <name type="scientific">Hyaloscypha variabilis (strain UAMH 11265 / GT02V1 / F)</name>
    <name type="common">Meliniomyces variabilis</name>
    <dbReference type="NCBI Taxonomy" id="1149755"/>
    <lineage>
        <taxon>Eukaryota</taxon>
        <taxon>Fungi</taxon>
        <taxon>Dikarya</taxon>
        <taxon>Ascomycota</taxon>
        <taxon>Pezizomycotina</taxon>
        <taxon>Leotiomycetes</taxon>
        <taxon>Helotiales</taxon>
        <taxon>Hyaloscyphaceae</taxon>
        <taxon>Hyaloscypha</taxon>
        <taxon>Hyaloscypha variabilis</taxon>
    </lineage>
</organism>
<keyword evidence="3" id="KW-0677">Repeat</keyword>
<dbReference type="OrthoDB" id="10265668at2759"/>
<evidence type="ECO:0000313" key="9">
    <source>
        <dbReference type="Proteomes" id="UP000235786"/>
    </source>
</evidence>
<dbReference type="Pfam" id="PF23240">
    <property type="entry name" value="HAT_PRP39_N"/>
    <property type="match status" value="1"/>
</dbReference>
<proteinExistence type="inferred from homology"/>
<dbReference type="Proteomes" id="UP000235786">
    <property type="component" value="Unassembled WGS sequence"/>
</dbReference>
<dbReference type="FunFam" id="1.25.40.10:FF:000451">
    <property type="entry name" value="mRNA splicing protein (Prp39), putative"/>
    <property type="match status" value="1"/>
</dbReference>
<keyword evidence="5" id="KW-0539">Nucleus</keyword>
<dbReference type="GO" id="GO:0005685">
    <property type="term" value="C:U1 snRNP"/>
    <property type="evidence" value="ECO:0007669"/>
    <property type="project" value="TreeGrafter"/>
</dbReference>
<evidence type="ECO:0008006" key="10">
    <source>
        <dbReference type="Google" id="ProtNLM"/>
    </source>
</evidence>
<dbReference type="PANTHER" id="PTHR17204">
    <property type="entry name" value="PRE-MRNA PROCESSING PROTEIN PRP39-RELATED"/>
    <property type="match status" value="1"/>
</dbReference>
<evidence type="ECO:0000256" key="3">
    <source>
        <dbReference type="ARBA" id="ARBA00022737"/>
    </source>
</evidence>